<evidence type="ECO:0000313" key="3">
    <source>
        <dbReference type="EMBL" id="GAA2629567.1"/>
    </source>
</evidence>
<evidence type="ECO:0000259" key="2">
    <source>
        <dbReference type="Pfam" id="PF13581"/>
    </source>
</evidence>
<evidence type="ECO:0000313" key="4">
    <source>
        <dbReference type="Proteomes" id="UP001501509"/>
    </source>
</evidence>
<feature type="domain" description="Histidine kinase/HSP90-like ATPase" evidence="2">
    <location>
        <begin position="78"/>
        <end position="182"/>
    </location>
</feature>
<keyword evidence="4" id="KW-1185">Reference proteome</keyword>
<gene>
    <name evidence="3" type="ORF">GCM10010411_79000</name>
</gene>
<proteinExistence type="predicted"/>
<dbReference type="InterPro" id="IPR003594">
    <property type="entry name" value="HATPase_dom"/>
</dbReference>
<dbReference type="SUPFAM" id="SSF55874">
    <property type="entry name" value="ATPase domain of HSP90 chaperone/DNA topoisomerase II/histidine kinase"/>
    <property type="match status" value="1"/>
</dbReference>
<protein>
    <recommendedName>
        <fullName evidence="2">Histidine kinase/HSP90-like ATPase domain-containing protein</fullName>
    </recommendedName>
</protein>
<keyword evidence="1" id="KW-0808">Transferase</keyword>
<reference evidence="3 4" key="1">
    <citation type="journal article" date="2019" name="Int. J. Syst. Evol. Microbiol.">
        <title>The Global Catalogue of Microorganisms (GCM) 10K type strain sequencing project: providing services to taxonomists for standard genome sequencing and annotation.</title>
        <authorList>
            <consortium name="The Broad Institute Genomics Platform"/>
            <consortium name="The Broad Institute Genome Sequencing Center for Infectious Disease"/>
            <person name="Wu L."/>
            <person name="Ma J."/>
        </authorList>
    </citation>
    <scope>NUCLEOTIDE SEQUENCE [LARGE SCALE GENOMIC DNA]</scope>
    <source>
        <strain evidence="3 4">JCM 6833</strain>
    </source>
</reference>
<dbReference type="PANTHER" id="PTHR35526">
    <property type="entry name" value="ANTI-SIGMA-F FACTOR RSBW-RELATED"/>
    <property type="match status" value="1"/>
</dbReference>
<dbReference type="RefSeq" id="WP_344547620.1">
    <property type="nucleotide sequence ID" value="NZ_BAAATD010000014.1"/>
</dbReference>
<dbReference type="EMBL" id="BAAATD010000014">
    <property type="protein sequence ID" value="GAA2629567.1"/>
    <property type="molecule type" value="Genomic_DNA"/>
</dbReference>
<dbReference type="Pfam" id="PF13581">
    <property type="entry name" value="HATPase_c_2"/>
    <property type="match status" value="1"/>
</dbReference>
<name>A0ABN3QLF3_9ACTN</name>
<dbReference type="Gene3D" id="1.20.5.780">
    <property type="entry name" value="Single helix bin"/>
    <property type="match status" value="1"/>
</dbReference>
<accession>A0ABN3QLF3</accession>
<keyword evidence="1" id="KW-0723">Serine/threonine-protein kinase</keyword>
<dbReference type="Proteomes" id="UP001501509">
    <property type="component" value="Unassembled WGS sequence"/>
</dbReference>
<dbReference type="InterPro" id="IPR036890">
    <property type="entry name" value="HATPase_C_sf"/>
</dbReference>
<sequence length="196" mass="20561">MRSAQSSFAATTESSRQSVAASAAARAVLERAAALAGMSVPDYVRGAVLERARRDVLATTKVRRRWRWRVPPTVRGPARVRALARTALAGCGLDGECEVCLVLLTELVTNAVRYGGAGPVAVRLVVHDDRVTAAVSDHNAAGPVPARKGSEDEGGRGLVLLARLSTSSGWYRTATGKTVWFTCSVRPPGPATTPGG</sequence>
<organism evidence="3 4">
    <name type="scientific">Actinomadura fulvescens</name>
    <dbReference type="NCBI Taxonomy" id="46160"/>
    <lineage>
        <taxon>Bacteria</taxon>
        <taxon>Bacillati</taxon>
        <taxon>Actinomycetota</taxon>
        <taxon>Actinomycetes</taxon>
        <taxon>Streptosporangiales</taxon>
        <taxon>Thermomonosporaceae</taxon>
        <taxon>Actinomadura</taxon>
    </lineage>
</organism>
<evidence type="ECO:0000256" key="1">
    <source>
        <dbReference type="ARBA" id="ARBA00022527"/>
    </source>
</evidence>
<dbReference type="InterPro" id="IPR050267">
    <property type="entry name" value="Anti-sigma-factor_SerPK"/>
</dbReference>
<keyword evidence="1" id="KW-0418">Kinase</keyword>
<comment type="caution">
    <text evidence="3">The sequence shown here is derived from an EMBL/GenBank/DDBJ whole genome shotgun (WGS) entry which is preliminary data.</text>
</comment>
<dbReference type="CDD" id="cd16936">
    <property type="entry name" value="HATPase_RsbW-like"/>
    <property type="match status" value="1"/>
</dbReference>
<dbReference type="Gene3D" id="3.30.565.10">
    <property type="entry name" value="Histidine kinase-like ATPase, C-terminal domain"/>
    <property type="match status" value="1"/>
</dbReference>
<dbReference type="PANTHER" id="PTHR35526:SF3">
    <property type="entry name" value="ANTI-SIGMA-F FACTOR RSBW"/>
    <property type="match status" value="1"/>
</dbReference>